<sequence>MTGWLASRAVPLDGLDPRGPVAGLEPLRQVLDGVRVVGLGEATHGTREFFLLKHRLLRFLVEELGFTVLAMEASVSASEALDAYVLGGAGEPERLLADLGFWTWRTREMLAVVEWMREHNRTAEPKARFAGIDPQFPAASLRWLRDHLGERAGELLGPLAVLGETRLGVGEPLDPAIEAAARGLADEVGAGGPGEAHARTVRQFATLVTRPMRDADGARTAGAARDQFMADNVDRLLEDPAAKVAVWAHNGHVAAGHYARLGAPVMGDHLRQRHGAGYYALGLLFGQGEFRARRLRFGRPDVRRPPVRHRVPAAGRPDVAESLLAAACPRDHVVDLRLGPRPEAVTRWLGEQQYVRGYGATAGRFSYKLTFTPAVLGAAFDGLAYIAHGTCSTPL</sequence>
<dbReference type="RefSeq" id="WP_271280426.1">
    <property type="nucleotide sequence ID" value="NZ_BAABFD010000011.1"/>
</dbReference>
<dbReference type="Gene3D" id="3.30.1870.10">
    <property type="entry name" value="EreA-like, domain 2"/>
    <property type="match status" value="1"/>
</dbReference>
<dbReference type="CDD" id="cd14728">
    <property type="entry name" value="Ere-like"/>
    <property type="match status" value="1"/>
</dbReference>
<accession>A0ABT4TD85</accession>
<dbReference type="PANTHER" id="PTHR31299:SF0">
    <property type="entry name" value="ESTERASE, PUTATIVE (AFU_ORTHOLOGUE AFUA_1G05850)-RELATED"/>
    <property type="match status" value="1"/>
</dbReference>
<organism evidence="1 2">
    <name type="scientific">Nonomuraea ferruginea</name>
    <dbReference type="NCBI Taxonomy" id="46174"/>
    <lineage>
        <taxon>Bacteria</taxon>
        <taxon>Bacillati</taxon>
        <taxon>Actinomycetota</taxon>
        <taxon>Actinomycetes</taxon>
        <taxon>Streptosporangiales</taxon>
        <taxon>Streptosporangiaceae</taxon>
        <taxon>Nonomuraea</taxon>
    </lineage>
</organism>
<evidence type="ECO:0000313" key="1">
    <source>
        <dbReference type="EMBL" id="MDA0647472.1"/>
    </source>
</evidence>
<dbReference type="PANTHER" id="PTHR31299">
    <property type="entry name" value="ESTERASE, PUTATIVE (AFU_ORTHOLOGUE AFUA_1G05850)-RELATED"/>
    <property type="match status" value="1"/>
</dbReference>
<gene>
    <name evidence="1" type="ORF">OUY24_43175</name>
</gene>
<dbReference type="InterPro" id="IPR007815">
    <property type="entry name" value="Emycin_Estase"/>
</dbReference>
<evidence type="ECO:0000313" key="2">
    <source>
        <dbReference type="Proteomes" id="UP001212498"/>
    </source>
</evidence>
<dbReference type="Gene3D" id="3.40.1660.10">
    <property type="entry name" value="EreA-like (biosynthetic domain)"/>
    <property type="match status" value="1"/>
</dbReference>
<proteinExistence type="predicted"/>
<dbReference type="Proteomes" id="UP001212498">
    <property type="component" value="Unassembled WGS sequence"/>
</dbReference>
<dbReference type="Pfam" id="PF05139">
    <property type="entry name" value="Erythro_esteras"/>
    <property type="match status" value="1"/>
</dbReference>
<dbReference type="SUPFAM" id="SSF159501">
    <property type="entry name" value="EreA/ChaN-like"/>
    <property type="match status" value="1"/>
</dbReference>
<name>A0ABT4TD85_9ACTN</name>
<protein>
    <submittedName>
        <fullName evidence="1">Erythromycin esterase family protein</fullName>
    </submittedName>
</protein>
<dbReference type="EMBL" id="JAPNUD010000303">
    <property type="protein sequence ID" value="MDA0647472.1"/>
    <property type="molecule type" value="Genomic_DNA"/>
</dbReference>
<dbReference type="Gene3D" id="1.20.1440.30">
    <property type="entry name" value="Biosynthetic Protein domain"/>
    <property type="match status" value="1"/>
</dbReference>
<comment type="caution">
    <text evidence="1">The sequence shown here is derived from an EMBL/GenBank/DDBJ whole genome shotgun (WGS) entry which is preliminary data.</text>
</comment>
<reference evidence="1 2" key="1">
    <citation type="submission" date="2022-11" db="EMBL/GenBank/DDBJ databases">
        <title>Nonomuraea corallina sp. nov., a new species of the genus Nonomuraea isolated from sea side sediment in Thai sea.</title>
        <authorList>
            <person name="Ngamcharungchit C."/>
            <person name="Matsumoto A."/>
            <person name="Suriyachadkun C."/>
            <person name="Panbangred W."/>
            <person name="Inahashi Y."/>
            <person name="Intra B."/>
        </authorList>
    </citation>
    <scope>NUCLEOTIDE SEQUENCE [LARGE SCALE GENOMIC DNA]</scope>
    <source>
        <strain evidence="1 2">DSM 43553</strain>
    </source>
</reference>
<dbReference type="InterPro" id="IPR052036">
    <property type="entry name" value="Hydrolase/PRTase-associated"/>
</dbReference>
<keyword evidence="2" id="KW-1185">Reference proteome</keyword>